<protein>
    <recommendedName>
        <fullName evidence="1">Retrovirus-related Pol polyprotein from transposon TNT 1-94-like beta-barrel domain-containing protein</fullName>
    </recommendedName>
</protein>
<proteinExistence type="predicted"/>
<accession>A0A7J9E3F3</accession>
<dbReference type="Pfam" id="PF22936">
    <property type="entry name" value="Pol_BBD"/>
    <property type="match status" value="1"/>
</dbReference>
<dbReference type="Proteomes" id="UP000593568">
    <property type="component" value="Unassembled WGS sequence"/>
</dbReference>
<sequence length="96" mass="11018">MHDGSIRTLSDVRYVLNLQKNLISLSILDPKGYRINIKLSRIKVSCRNLVLLKGKRTDNFYILEGSIMTGETGRSLSTTKSKSTRLEWRQLGHRKV</sequence>
<dbReference type="InterPro" id="IPR054722">
    <property type="entry name" value="PolX-like_BBD"/>
</dbReference>
<dbReference type="EMBL" id="JABEZW010000006">
    <property type="protein sequence ID" value="MBA0767294.1"/>
    <property type="molecule type" value="Genomic_DNA"/>
</dbReference>
<name>A0A7J9E3F3_9ROSI</name>
<gene>
    <name evidence="2" type="ORF">Gotri_016197</name>
</gene>
<reference evidence="2 3" key="1">
    <citation type="journal article" date="2019" name="Genome Biol. Evol.">
        <title>Insights into the evolution of the New World diploid cottons (Gossypium, subgenus Houzingenia) based on genome sequencing.</title>
        <authorList>
            <person name="Grover C.E."/>
            <person name="Arick M.A. 2nd"/>
            <person name="Thrash A."/>
            <person name="Conover J.L."/>
            <person name="Sanders W.S."/>
            <person name="Peterson D.G."/>
            <person name="Frelichowski J.E."/>
            <person name="Scheffler J.A."/>
            <person name="Scheffler B.E."/>
            <person name="Wendel J.F."/>
        </authorList>
    </citation>
    <scope>NUCLEOTIDE SEQUENCE [LARGE SCALE GENOMIC DNA]</scope>
    <source>
        <strain evidence="2">8</strain>
        <tissue evidence="2">Leaf</tissue>
    </source>
</reference>
<comment type="caution">
    <text evidence="2">The sequence shown here is derived from an EMBL/GenBank/DDBJ whole genome shotgun (WGS) entry which is preliminary data.</text>
</comment>
<dbReference type="AlphaFoldDB" id="A0A7J9E3F3"/>
<keyword evidence="3" id="KW-1185">Reference proteome</keyword>
<feature type="domain" description="Retrovirus-related Pol polyprotein from transposon TNT 1-94-like beta-barrel" evidence="1">
    <location>
        <begin position="1"/>
        <end position="33"/>
    </location>
</feature>
<evidence type="ECO:0000259" key="1">
    <source>
        <dbReference type="Pfam" id="PF22936"/>
    </source>
</evidence>
<evidence type="ECO:0000313" key="3">
    <source>
        <dbReference type="Proteomes" id="UP000593568"/>
    </source>
</evidence>
<organism evidence="2 3">
    <name type="scientific">Gossypium trilobum</name>
    <dbReference type="NCBI Taxonomy" id="34281"/>
    <lineage>
        <taxon>Eukaryota</taxon>
        <taxon>Viridiplantae</taxon>
        <taxon>Streptophyta</taxon>
        <taxon>Embryophyta</taxon>
        <taxon>Tracheophyta</taxon>
        <taxon>Spermatophyta</taxon>
        <taxon>Magnoliopsida</taxon>
        <taxon>eudicotyledons</taxon>
        <taxon>Gunneridae</taxon>
        <taxon>Pentapetalae</taxon>
        <taxon>rosids</taxon>
        <taxon>malvids</taxon>
        <taxon>Malvales</taxon>
        <taxon>Malvaceae</taxon>
        <taxon>Malvoideae</taxon>
        <taxon>Gossypium</taxon>
    </lineage>
</organism>
<evidence type="ECO:0000313" key="2">
    <source>
        <dbReference type="EMBL" id="MBA0767294.1"/>
    </source>
</evidence>